<evidence type="ECO:0000313" key="3">
    <source>
        <dbReference type="Proteomes" id="UP001596154"/>
    </source>
</evidence>
<dbReference type="Proteomes" id="UP001596154">
    <property type="component" value="Unassembled WGS sequence"/>
</dbReference>
<reference evidence="3" key="1">
    <citation type="journal article" date="2019" name="Int. J. Syst. Evol. Microbiol.">
        <title>The Global Catalogue of Microorganisms (GCM) 10K type strain sequencing project: providing services to taxonomists for standard genome sequencing and annotation.</title>
        <authorList>
            <consortium name="The Broad Institute Genomics Platform"/>
            <consortium name="The Broad Institute Genome Sequencing Center for Infectious Disease"/>
            <person name="Wu L."/>
            <person name="Ma J."/>
        </authorList>
    </citation>
    <scope>NUCLEOTIDE SEQUENCE [LARGE SCALE GENOMIC DNA]</scope>
    <source>
        <strain evidence="3">CGMCC 4.7248</strain>
    </source>
</reference>
<keyword evidence="3" id="KW-1185">Reference proteome</keyword>
<feature type="compositionally biased region" description="Basic and acidic residues" evidence="1">
    <location>
        <begin position="37"/>
        <end position="47"/>
    </location>
</feature>
<dbReference type="RefSeq" id="WP_381030740.1">
    <property type="nucleotide sequence ID" value="NZ_JBHSNY010000016.1"/>
</dbReference>
<dbReference type="SUPFAM" id="SSF51395">
    <property type="entry name" value="FMN-linked oxidoreductases"/>
    <property type="match status" value="1"/>
</dbReference>
<feature type="region of interest" description="Disordered" evidence="1">
    <location>
        <begin position="25"/>
        <end position="47"/>
    </location>
</feature>
<dbReference type="EMBL" id="JBHSNY010000016">
    <property type="protein sequence ID" value="MFC5639061.1"/>
    <property type="molecule type" value="Genomic_DNA"/>
</dbReference>
<proteinExistence type="predicted"/>
<name>A0ABW0V4I7_9ACTN</name>
<sequence>MPSTTLDPLLQPFRLKHLTLRNRVVSTSHEPAFGEDGMPKDRPGLHR</sequence>
<gene>
    <name evidence="2" type="ORF">ACFPZJ_36045</name>
</gene>
<evidence type="ECO:0000256" key="1">
    <source>
        <dbReference type="SAM" id="MobiDB-lite"/>
    </source>
</evidence>
<evidence type="ECO:0000313" key="2">
    <source>
        <dbReference type="EMBL" id="MFC5639061.1"/>
    </source>
</evidence>
<accession>A0ABW0V4I7</accession>
<organism evidence="2 3">
    <name type="scientific">Streptomyces bullii</name>
    <dbReference type="NCBI Taxonomy" id="349910"/>
    <lineage>
        <taxon>Bacteria</taxon>
        <taxon>Bacillati</taxon>
        <taxon>Actinomycetota</taxon>
        <taxon>Actinomycetes</taxon>
        <taxon>Kitasatosporales</taxon>
        <taxon>Streptomycetaceae</taxon>
        <taxon>Streptomyces</taxon>
    </lineage>
</organism>
<protein>
    <submittedName>
        <fullName evidence="2">Uncharacterized protein</fullName>
    </submittedName>
</protein>
<comment type="caution">
    <text evidence="2">The sequence shown here is derived from an EMBL/GenBank/DDBJ whole genome shotgun (WGS) entry which is preliminary data.</text>
</comment>